<name>A0A7R9PRE9_TIMGE</name>
<reference evidence="2" key="1">
    <citation type="submission" date="2020-11" db="EMBL/GenBank/DDBJ databases">
        <authorList>
            <person name="Tran Van P."/>
        </authorList>
    </citation>
    <scope>NUCLEOTIDE SEQUENCE</scope>
</reference>
<dbReference type="EMBL" id="OE846838">
    <property type="protein sequence ID" value="CAD7610521.1"/>
    <property type="molecule type" value="Genomic_DNA"/>
</dbReference>
<evidence type="ECO:0000256" key="1">
    <source>
        <dbReference type="SAM" id="MobiDB-lite"/>
    </source>
</evidence>
<gene>
    <name evidence="2" type="ORF">TGEB3V08_LOCUS10757</name>
</gene>
<accession>A0A7R9PRE9</accession>
<organism evidence="2">
    <name type="scientific">Timema genevievae</name>
    <name type="common">Walking stick</name>
    <dbReference type="NCBI Taxonomy" id="629358"/>
    <lineage>
        <taxon>Eukaryota</taxon>
        <taxon>Metazoa</taxon>
        <taxon>Ecdysozoa</taxon>
        <taxon>Arthropoda</taxon>
        <taxon>Hexapoda</taxon>
        <taxon>Insecta</taxon>
        <taxon>Pterygota</taxon>
        <taxon>Neoptera</taxon>
        <taxon>Polyneoptera</taxon>
        <taxon>Phasmatodea</taxon>
        <taxon>Timematodea</taxon>
        <taxon>Timematoidea</taxon>
        <taxon>Timematidae</taxon>
        <taxon>Timema</taxon>
    </lineage>
</organism>
<evidence type="ECO:0000313" key="2">
    <source>
        <dbReference type="EMBL" id="CAD7610521.1"/>
    </source>
</evidence>
<protein>
    <submittedName>
        <fullName evidence="2">Uncharacterized protein</fullName>
    </submittedName>
</protein>
<feature type="region of interest" description="Disordered" evidence="1">
    <location>
        <begin position="15"/>
        <end position="45"/>
    </location>
</feature>
<dbReference type="AlphaFoldDB" id="A0A7R9PRE9"/>
<proteinExistence type="predicted"/>
<sequence length="109" mass="12069">MSMIQLTMSGTANISNIHLRPNMSERSPAGIAPSRAPMADMDPSQAPDVSGAVLAFSLAHWIRRAKTERDFIRWELSESVSRNYSPLHLTDPMGSVPIVKNRELMGSIY</sequence>